<protein>
    <submittedName>
        <fullName evidence="2">Uncharacterized protein</fullName>
    </submittedName>
</protein>
<feature type="region of interest" description="Disordered" evidence="1">
    <location>
        <begin position="114"/>
        <end position="141"/>
    </location>
</feature>
<evidence type="ECO:0000313" key="3">
    <source>
        <dbReference type="Proteomes" id="UP001176941"/>
    </source>
</evidence>
<evidence type="ECO:0000313" key="2">
    <source>
        <dbReference type="EMBL" id="CAI9178945.1"/>
    </source>
</evidence>
<dbReference type="Proteomes" id="UP001176941">
    <property type="component" value="Chromosome 8"/>
</dbReference>
<accession>A0ABN8ZY76</accession>
<name>A0ABN8ZY76_RANTA</name>
<organism evidence="2 3">
    <name type="scientific">Rangifer tarandus platyrhynchus</name>
    <name type="common">Svalbard reindeer</name>
    <dbReference type="NCBI Taxonomy" id="3082113"/>
    <lineage>
        <taxon>Eukaryota</taxon>
        <taxon>Metazoa</taxon>
        <taxon>Chordata</taxon>
        <taxon>Craniata</taxon>
        <taxon>Vertebrata</taxon>
        <taxon>Euteleostomi</taxon>
        <taxon>Mammalia</taxon>
        <taxon>Eutheria</taxon>
        <taxon>Laurasiatheria</taxon>
        <taxon>Artiodactyla</taxon>
        <taxon>Ruminantia</taxon>
        <taxon>Pecora</taxon>
        <taxon>Cervidae</taxon>
        <taxon>Odocoileinae</taxon>
        <taxon>Rangifer</taxon>
    </lineage>
</organism>
<keyword evidence="3" id="KW-1185">Reference proteome</keyword>
<proteinExistence type="predicted"/>
<gene>
    <name evidence="2" type="ORF">MRATA1EN1_LOCUS27907</name>
</gene>
<sequence>MPCEVTEAEEMKSEKAVGRWPWRLERCVDLPGSTGTTSQRKPEGPGRSPLEALVATWPSQCLDFGSRASSLGQEVQFVPPKDLHRVLGVDHRFLGVSRLLRALQRVATALTPPRAGKRVGDLSLSSKENRALGQPGKAQPTLPPRLLPASSLCGLLDRWVGVALWSLRGASPVFPGVLSGGCVPTWPGGPPAAATQAAEL</sequence>
<reference evidence="2" key="1">
    <citation type="submission" date="2023-04" db="EMBL/GenBank/DDBJ databases">
        <authorList>
            <consortium name="ELIXIR-Norway"/>
        </authorList>
    </citation>
    <scope>NUCLEOTIDE SEQUENCE [LARGE SCALE GENOMIC DNA]</scope>
</reference>
<evidence type="ECO:0000256" key="1">
    <source>
        <dbReference type="SAM" id="MobiDB-lite"/>
    </source>
</evidence>
<dbReference type="EMBL" id="OX459944">
    <property type="protein sequence ID" value="CAI9178945.1"/>
    <property type="molecule type" value="Genomic_DNA"/>
</dbReference>
<feature type="region of interest" description="Disordered" evidence="1">
    <location>
        <begin position="31"/>
        <end position="50"/>
    </location>
</feature>